<dbReference type="SUPFAM" id="SSF52058">
    <property type="entry name" value="L domain-like"/>
    <property type="match status" value="1"/>
</dbReference>
<sequence length="397" mass="47134">MNSTKIQFIIFIICLNINSLICQENSNLQIEYIECKNNNILEVIQKYKDEVKTISKSNGYIEIREKEKDISHFRERYNLNHPNYNSDSIELNYNYPKANKIKFVNFESSRISYLNLTSIRLIEFPKSIFNFKKIKSLEMTNHNFKILPEGFNNLKKLKTLRLGHTPIKKLPHDFSELNNLETLSINYKTIENKDLLFKTLSNLPKLKNLELWSVSFETKLPKSFLKLKKLKKLRLVGSDFDFSTIYEYHNLKELDLTLSTFKSFDSSIQNLKKLNKISILGSFYIQNLPEELSELKKLKHLEIDFGLGSVGYKYKIDTQHTYLIISSLPRLKKLYLGDYFKYIYPFWLNKRLDYLYYDGHFKTPKEENLKLIKEKITIELRSKCEKLSEINNKIICK</sequence>
<feature type="domain" description="Disease resistance R13L4/SHOC-2-like LRR" evidence="2">
    <location>
        <begin position="112"/>
        <end position="257"/>
    </location>
</feature>
<evidence type="ECO:0000256" key="1">
    <source>
        <dbReference type="ARBA" id="ARBA00022737"/>
    </source>
</evidence>
<dbReference type="RefSeq" id="WP_074674281.1">
    <property type="nucleotide sequence ID" value="NZ_FNTB01000001.1"/>
</dbReference>
<gene>
    <name evidence="3" type="ORF">SAMN05192540_3528</name>
</gene>
<accession>A0A1H4TNE6</accession>
<protein>
    <recommendedName>
        <fullName evidence="2">Disease resistance R13L4/SHOC-2-like LRR domain-containing protein</fullName>
    </recommendedName>
</protein>
<dbReference type="Proteomes" id="UP000183038">
    <property type="component" value="Unassembled WGS sequence"/>
</dbReference>
<reference evidence="3 4" key="1">
    <citation type="submission" date="2016-10" db="EMBL/GenBank/DDBJ databases">
        <authorList>
            <person name="de Groot N.N."/>
        </authorList>
    </citation>
    <scope>NUCLEOTIDE SEQUENCE [LARGE SCALE GENOMIC DNA]</scope>
    <source>
        <strain evidence="3 4">MAR_2009_71</strain>
    </source>
</reference>
<keyword evidence="1" id="KW-0677">Repeat</keyword>
<name>A0A1H4TNE6_9FLAO</name>
<organism evidence="3 4">
    <name type="scientific">Maribacter dokdonensis</name>
    <dbReference type="NCBI Taxonomy" id="320912"/>
    <lineage>
        <taxon>Bacteria</taxon>
        <taxon>Pseudomonadati</taxon>
        <taxon>Bacteroidota</taxon>
        <taxon>Flavobacteriia</taxon>
        <taxon>Flavobacteriales</taxon>
        <taxon>Flavobacteriaceae</taxon>
        <taxon>Maribacter</taxon>
    </lineage>
</organism>
<proteinExistence type="predicted"/>
<evidence type="ECO:0000313" key="3">
    <source>
        <dbReference type="EMBL" id="SEC58026.1"/>
    </source>
</evidence>
<dbReference type="Gene3D" id="3.80.10.10">
    <property type="entry name" value="Ribonuclease Inhibitor"/>
    <property type="match status" value="1"/>
</dbReference>
<dbReference type="EMBL" id="FNTB01000001">
    <property type="protein sequence ID" value="SEC58026.1"/>
    <property type="molecule type" value="Genomic_DNA"/>
</dbReference>
<evidence type="ECO:0000259" key="2">
    <source>
        <dbReference type="Pfam" id="PF23598"/>
    </source>
</evidence>
<dbReference type="InterPro" id="IPR055414">
    <property type="entry name" value="LRR_R13L4/SHOC2-like"/>
</dbReference>
<dbReference type="Pfam" id="PF23598">
    <property type="entry name" value="LRR_14"/>
    <property type="match status" value="1"/>
</dbReference>
<dbReference type="InterPro" id="IPR050715">
    <property type="entry name" value="LRR-SigEffector_domain"/>
</dbReference>
<evidence type="ECO:0000313" key="4">
    <source>
        <dbReference type="Proteomes" id="UP000183038"/>
    </source>
</evidence>
<dbReference type="InterPro" id="IPR032675">
    <property type="entry name" value="LRR_dom_sf"/>
</dbReference>
<dbReference type="PANTHER" id="PTHR45752">
    <property type="entry name" value="LEUCINE-RICH REPEAT-CONTAINING"/>
    <property type="match status" value="1"/>
</dbReference>
<dbReference type="AlphaFoldDB" id="A0A1H4TNE6"/>
<dbReference type="PANTHER" id="PTHR45752:SF196">
    <property type="entry name" value="GH17740P"/>
    <property type="match status" value="1"/>
</dbReference>